<feature type="region of interest" description="Disordered" evidence="18">
    <location>
        <begin position="2030"/>
        <end position="2079"/>
    </location>
</feature>
<dbReference type="InterPro" id="IPR001715">
    <property type="entry name" value="CH_dom"/>
</dbReference>
<feature type="region of interest" description="Disordered" evidence="18">
    <location>
        <begin position="823"/>
        <end position="870"/>
    </location>
</feature>
<evidence type="ECO:0000259" key="22">
    <source>
        <dbReference type="PROSITE" id="PS51848"/>
    </source>
</evidence>
<feature type="compositionally biased region" description="Basic and acidic residues" evidence="18">
    <location>
        <begin position="1958"/>
        <end position="1975"/>
    </location>
</feature>
<evidence type="ECO:0000256" key="3">
    <source>
        <dbReference type="ARBA" id="ARBA00008223"/>
    </source>
</evidence>
<feature type="compositionally biased region" description="Basic and acidic residues" evidence="18">
    <location>
        <begin position="1207"/>
        <end position="1248"/>
    </location>
</feature>
<feature type="compositionally biased region" description="Basic and acidic residues" evidence="18">
    <location>
        <begin position="2060"/>
        <end position="2072"/>
    </location>
</feature>
<feature type="compositionally biased region" description="Basic and acidic residues" evidence="18">
    <location>
        <begin position="849"/>
        <end position="870"/>
    </location>
</feature>
<feature type="region of interest" description="Disordered" evidence="18">
    <location>
        <begin position="1570"/>
        <end position="1664"/>
    </location>
</feature>
<proteinExistence type="inferred from homology"/>
<feature type="compositionally biased region" description="Basic and acidic residues" evidence="18">
    <location>
        <begin position="1435"/>
        <end position="1444"/>
    </location>
</feature>
<comment type="similarity">
    <text evidence="3">Belongs to the Mical family.</text>
</comment>
<dbReference type="InterPro" id="IPR001781">
    <property type="entry name" value="Znf_LIM"/>
</dbReference>
<dbReference type="SMART" id="SM01203">
    <property type="entry name" value="DUF3585"/>
    <property type="match status" value="1"/>
</dbReference>
<dbReference type="Gene3D" id="1.10.418.10">
    <property type="entry name" value="Calponin-like domain"/>
    <property type="match status" value="1"/>
</dbReference>
<feature type="region of interest" description="Disordered" evidence="18">
    <location>
        <begin position="2822"/>
        <end position="2872"/>
    </location>
</feature>
<dbReference type="PANTHER" id="PTHR23167">
    <property type="entry name" value="CALPONIN HOMOLOGY DOMAIN-CONTAINING PROTEIN DDB_G0272472-RELATED"/>
    <property type="match status" value="1"/>
</dbReference>
<keyword evidence="17" id="KW-0175">Coiled coil</keyword>
<feature type="compositionally biased region" description="Basic and acidic residues" evidence="18">
    <location>
        <begin position="1570"/>
        <end position="1580"/>
    </location>
</feature>
<comment type="subcellular location">
    <subcellularLocation>
        <location evidence="2">Cytoplasm</location>
    </subcellularLocation>
</comment>
<feature type="compositionally biased region" description="Acidic residues" evidence="18">
    <location>
        <begin position="1287"/>
        <end position="1348"/>
    </location>
</feature>
<evidence type="ECO:0000256" key="11">
    <source>
        <dbReference type="ARBA" id="ARBA00023002"/>
    </source>
</evidence>
<evidence type="ECO:0000256" key="5">
    <source>
        <dbReference type="ARBA" id="ARBA00022490"/>
    </source>
</evidence>
<keyword evidence="10" id="KW-0521">NADP</keyword>
<feature type="region of interest" description="Disordered" evidence="18">
    <location>
        <begin position="698"/>
        <end position="731"/>
    </location>
</feature>
<feature type="region of interest" description="Disordered" evidence="18">
    <location>
        <begin position="2214"/>
        <end position="2424"/>
    </location>
</feature>
<dbReference type="InterPro" id="IPR036872">
    <property type="entry name" value="CH_dom_sf"/>
</dbReference>
<evidence type="ECO:0000256" key="9">
    <source>
        <dbReference type="ARBA" id="ARBA00022833"/>
    </source>
</evidence>
<feature type="compositionally biased region" description="Polar residues" evidence="18">
    <location>
        <begin position="1947"/>
        <end position="1957"/>
    </location>
</feature>
<evidence type="ECO:0000259" key="21">
    <source>
        <dbReference type="PROSITE" id="PS50023"/>
    </source>
</evidence>
<feature type="coiled-coil region" evidence="17">
    <location>
        <begin position="2434"/>
        <end position="2461"/>
    </location>
</feature>
<feature type="compositionally biased region" description="Basic residues" evidence="18">
    <location>
        <begin position="2860"/>
        <end position="2869"/>
    </location>
</feature>
<dbReference type="PROSITE" id="PS50021">
    <property type="entry name" value="CH"/>
    <property type="match status" value="1"/>
</dbReference>
<dbReference type="CDD" id="cd09439">
    <property type="entry name" value="LIM_Mical"/>
    <property type="match status" value="1"/>
</dbReference>
<keyword evidence="19" id="KW-1133">Transmembrane helix</keyword>
<evidence type="ECO:0000256" key="10">
    <source>
        <dbReference type="ARBA" id="ARBA00022857"/>
    </source>
</evidence>
<reference evidence="23 24" key="1">
    <citation type="journal article" date="2023" name="Nucleic Acids Res.">
        <title>The hologenome of Daphnia magna reveals possible DNA methylation and microbiome-mediated evolution of the host genome.</title>
        <authorList>
            <person name="Chaturvedi A."/>
            <person name="Li X."/>
            <person name="Dhandapani V."/>
            <person name="Marshall H."/>
            <person name="Kissane S."/>
            <person name="Cuenca-Cambronero M."/>
            <person name="Asole G."/>
            <person name="Calvet F."/>
            <person name="Ruiz-Romero M."/>
            <person name="Marangio P."/>
            <person name="Guigo R."/>
            <person name="Rago D."/>
            <person name="Mirbahai L."/>
            <person name="Eastwood N."/>
            <person name="Colbourne J.K."/>
            <person name="Zhou J."/>
            <person name="Mallon E."/>
            <person name="Orsini L."/>
        </authorList>
    </citation>
    <scope>NUCLEOTIDE SEQUENCE [LARGE SCALE GENOMIC DNA]</scope>
    <source>
        <strain evidence="23">LRV0_1</strain>
    </source>
</reference>
<dbReference type="Pfam" id="PF01494">
    <property type="entry name" value="FAD_binding_3"/>
    <property type="match status" value="1"/>
</dbReference>
<dbReference type="Pfam" id="PF00412">
    <property type="entry name" value="LIM"/>
    <property type="match status" value="1"/>
</dbReference>
<evidence type="ECO:0000256" key="1">
    <source>
        <dbReference type="ARBA" id="ARBA00001974"/>
    </source>
</evidence>
<feature type="compositionally biased region" description="Polar residues" evidence="18">
    <location>
        <begin position="1611"/>
        <end position="1622"/>
    </location>
</feature>
<organism evidence="23 24">
    <name type="scientific">Daphnia magna</name>
    <dbReference type="NCBI Taxonomy" id="35525"/>
    <lineage>
        <taxon>Eukaryota</taxon>
        <taxon>Metazoa</taxon>
        <taxon>Ecdysozoa</taxon>
        <taxon>Arthropoda</taxon>
        <taxon>Crustacea</taxon>
        <taxon>Branchiopoda</taxon>
        <taxon>Diplostraca</taxon>
        <taxon>Cladocera</taxon>
        <taxon>Anomopoda</taxon>
        <taxon>Daphniidae</taxon>
        <taxon>Daphnia</taxon>
    </lineage>
</organism>
<dbReference type="PRINTS" id="PR00420">
    <property type="entry name" value="RNGMNOXGNASE"/>
</dbReference>
<protein>
    <recommendedName>
        <fullName evidence="4">F-actin monooxygenase</fullName>
        <ecNumber evidence="4">1.14.13.225</ecNumber>
    </recommendedName>
</protein>
<feature type="compositionally biased region" description="Basic and acidic residues" evidence="18">
    <location>
        <begin position="2300"/>
        <end position="2312"/>
    </location>
</feature>
<feature type="transmembrane region" description="Helical" evidence="19">
    <location>
        <begin position="2887"/>
        <end position="2909"/>
    </location>
</feature>
<feature type="compositionally biased region" description="Basic and acidic residues" evidence="18">
    <location>
        <begin position="1935"/>
        <end position="1944"/>
    </location>
</feature>
<keyword evidence="8" id="KW-0274">FAD</keyword>
<accession>A0ABQ9YX40</accession>
<evidence type="ECO:0000256" key="19">
    <source>
        <dbReference type="SAM" id="Phobius"/>
    </source>
</evidence>
<feature type="compositionally biased region" description="Basic and acidic residues" evidence="18">
    <location>
        <begin position="2327"/>
        <end position="2348"/>
    </location>
</feature>
<dbReference type="Proteomes" id="UP001234178">
    <property type="component" value="Unassembled WGS sequence"/>
</dbReference>
<evidence type="ECO:0000256" key="14">
    <source>
        <dbReference type="ARBA" id="ARBA00023203"/>
    </source>
</evidence>
<feature type="region of interest" description="Disordered" evidence="18">
    <location>
        <begin position="1433"/>
        <end position="1454"/>
    </location>
</feature>
<evidence type="ECO:0000256" key="13">
    <source>
        <dbReference type="ARBA" id="ARBA00023038"/>
    </source>
</evidence>
<keyword evidence="6" id="KW-0285">Flavoprotein</keyword>
<keyword evidence="19" id="KW-0472">Membrane</keyword>
<evidence type="ECO:0000313" key="24">
    <source>
        <dbReference type="Proteomes" id="UP001234178"/>
    </source>
</evidence>
<feature type="compositionally biased region" description="Polar residues" evidence="18">
    <location>
        <begin position="2395"/>
        <end position="2413"/>
    </location>
</feature>
<feature type="region of interest" description="Disordered" evidence="18">
    <location>
        <begin position="1134"/>
        <end position="1417"/>
    </location>
</feature>
<dbReference type="InterPro" id="IPR022735">
    <property type="entry name" value="bMERB_dom"/>
</dbReference>
<dbReference type="InterPro" id="IPR050540">
    <property type="entry name" value="F-actin_Monoox_Mical"/>
</dbReference>
<feature type="compositionally biased region" description="Basic and acidic residues" evidence="18">
    <location>
        <begin position="1907"/>
        <end position="1924"/>
    </location>
</feature>
<evidence type="ECO:0000313" key="23">
    <source>
        <dbReference type="EMBL" id="KAK4005213.1"/>
    </source>
</evidence>
<comment type="cofactor">
    <cofactor evidence="1">
        <name>FAD</name>
        <dbReference type="ChEBI" id="CHEBI:57692"/>
    </cofactor>
</comment>
<keyword evidence="14" id="KW-0009">Actin-binding</keyword>
<keyword evidence="9 16" id="KW-0862">Zinc</keyword>
<dbReference type="Gene3D" id="2.10.110.10">
    <property type="entry name" value="Cysteine Rich Protein"/>
    <property type="match status" value="1"/>
</dbReference>
<keyword evidence="12" id="KW-0503">Monooxygenase</keyword>
<evidence type="ECO:0000256" key="15">
    <source>
        <dbReference type="ARBA" id="ARBA00049522"/>
    </source>
</evidence>
<feature type="domain" description="Calponin-homology (CH)" evidence="20">
    <location>
        <begin position="527"/>
        <end position="631"/>
    </location>
</feature>
<dbReference type="Gene3D" id="3.50.50.60">
    <property type="entry name" value="FAD/NAD(P)-binding domain"/>
    <property type="match status" value="1"/>
</dbReference>
<evidence type="ECO:0000256" key="7">
    <source>
        <dbReference type="ARBA" id="ARBA00022723"/>
    </source>
</evidence>
<evidence type="ECO:0000256" key="12">
    <source>
        <dbReference type="ARBA" id="ARBA00023033"/>
    </source>
</evidence>
<feature type="compositionally biased region" description="Acidic residues" evidence="18">
    <location>
        <begin position="1182"/>
        <end position="1201"/>
    </location>
</feature>
<evidence type="ECO:0000259" key="20">
    <source>
        <dbReference type="PROSITE" id="PS50021"/>
    </source>
</evidence>
<dbReference type="Pfam" id="PF25413">
    <property type="entry name" value="Rossman_Mical"/>
    <property type="match status" value="1"/>
</dbReference>
<dbReference type="PANTHER" id="PTHR23167:SF54">
    <property type="entry name" value="[F-ACTIN]-MONOOXYGENASE MICAL"/>
    <property type="match status" value="1"/>
</dbReference>
<dbReference type="SUPFAM" id="SSF47576">
    <property type="entry name" value="Calponin-homology domain, CH-domain"/>
    <property type="match status" value="1"/>
</dbReference>
<feature type="compositionally biased region" description="Basic and acidic residues" evidence="18">
    <location>
        <begin position="707"/>
        <end position="717"/>
    </location>
</feature>
<dbReference type="Pfam" id="PF00307">
    <property type="entry name" value="CH"/>
    <property type="match status" value="1"/>
</dbReference>
<dbReference type="EC" id="1.14.13.225" evidence="4"/>
<feature type="compositionally biased region" description="Basic and acidic residues" evidence="18">
    <location>
        <begin position="2044"/>
        <end position="2053"/>
    </location>
</feature>
<keyword evidence="11" id="KW-0560">Oxidoreductase</keyword>
<dbReference type="InterPro" id="IPR036188">
    <property type="entry name" value="FAD/NAD-bd_sf"/>
</dbReference>
<feature type="region of interest" description="Disordered" evidence="18">
    <location>
        <begin position="2492"/>
        <end position="2538"/>
    </location>
</feature>
<feature type="compositionally biased region" description="Polar residues" evidence="18">
    <location>
        <begin position="2842"/>
        <end position="2852"/>
    </location>
</feature>
<keyword evidence="24" id="KW-1185">Reference proteome</keyword>
<comment type="catalytic activity">
    <reaction evidence="15">
        <text>L-methionyl-[F-actin] + NADPH + O2 + H(+) = L-methionyl-(R)-S-oxide-[F-actin] + NADP(+) + H2O</text>
        <dbReference type="Rhea" id="RHEA:51308"/>
        <dbReference type="Rhea" id="RHEA-COMP:12953"/>
        <dbReference type="Rhea" id="RHEA-COMP:12956"/>
        <dbReference type="ChEBI" id="CHEBI:15377"/>
        <dbReference type="ChEBI" id="CHEBI:15378"/>
        <dbReference type="ChEBI" id="CHEBI:15379"/>
        <dbReference type="ChEBI" id="CHEBI:16044"/>
        <dbReference type="ChEBI" id="CHEBI:45764"/>
        <dbReference type="ChEBI" id="CHEBI:57783"/>
        <dbReference type="ChEBI" id="CHEBI:58349"/>
        <dbReference type="EC" id="1.14.13.225"/>
    </reaction>
</comment>
<dbReference type="SUPFAM" id="SSF51905">
    <property type="entry name" value="FAD/NAD(P)-binding domain"/>
    <property type="match status" value="1"/>
</dbReference>
<feature type="compositionally biased region" description="Basic and acidic residues" evidence="18">
    <location>
        <begin position="2828"/>
        <end position="2841"/>
    </location>
</feature>
<sequence>MYANSGGGGVARVTSPDSAMASDVFDKFCNAVTFKSILSLYRQLCDLLWLKPTHFPLFYPKLKEKLRSWKAQALWSKFDKRASHRCYNRGRPCSNTRVLIIGGGPCGLRTAIEAQLLGAKVVVVEKRDRFSRNNVLHLWPFVIHDLRALGAKKFFGKFCAGSIDHISIRQLQCILLKVALLLGVEIHENVTFDGLVEPPEDQSIKIGWKAKISPADHPVSQYEFDVLIGADGKRNTLDGFKRKEFRGRLAIAITANLVNKKSEAEARVEEISGVAFIFNQKFFKELNAVTGIDLENIVYYKDETHYFVMTAKKQSLLNKGVIIKDFPDTVKLLSIENVNKEALMEYARQAADFSTNYQLPHLDFAVNHYGQPDVAMFDFTSMFAAENASRVLERHGHKMLMCLVGDSLLEPFWPTGSGCARGWLSSFDACWAMHSWSSGRMTPLEVLAERESIYRLLAQTTPENLNKDYSAYTVEPQTRYPNLNTRACLDFQVRSFYDTDNPAELERPVKAPVEEGTRKRTKRPDSFIHPDTLLLWLKKQIALYDITITDVTTSFQDGLALCAIIHRYRPDLLDFASLDPANVAVNNQLAFDILEELGLPPVTTGYEMAQLAVPDKLAMLSYLTQVHELFRGEIPCVKQPKRELTESEEDILGATSQKRPVTICPAGQYQRAAAQNKTSSRLSTTNKRKTLERVVAAEASSTLNRTGGDRNKADMSLRKARKRRSTDRSLHGTIERGQVQQEIAANRLDRKQRAAAFLRLRFDRSMQMLQAGGDPGEEGGFSKATERQMKADRDLQDISLFIYRLESDFEDKRCRLEKMLSGFNPIDRTGKPGARGGGASEGSESLSNKVRDLEAKLRGNRPTDKKPKDLIRAIGKLDKNDWQLSALEKKIEENQTPGGLKDPHDNKVPKWNRDAFTDKFEAINRRIHGLPVEAINEKHSNLERNMKQLDRKLKEGSVLDTGHRGSNKVSAMAQQLSKKVPEVSSMNDQAESFRPKPVLNLPQQGGSETCHFCGKRVYLMERMSAEGRFFHRGCFRCEYCATTLRLGGYAFVRDDLLGGVFFCMPHVSMLYYMRNKLLIGRNGETCVDGQMERRIAQPVAAQPTSQHLTADKPIVFEPLKSPLVQAAVQATDVDFRRDGTPERVEFENSIADEAAKDEQLSEIDEDEWTDHNFGNSIHSGTEDEASSLDDSSSDEEEDGEGAENLMELDRPLTADETRRLAETWKKRHLAEATDRTQHEYRESPHESIPENEEEDNVRIDVPAFPLPSEPCYKKSSEEATSSGTEMASEDEPELEDEEDEEEYDEESEYESGEEEEEDDDDEDEEDEEDEDEEDARDSATEIETDSEFDQNSNADVRLGPQGIPTIVVNESEAEQLKKSTDQLANGNGMDSHHVSDGEAEPLIPTQPTQSNGNPKPSYVEQYISLENARPLQRTLSHDDSRKIVDPPTTPSRSGVLAYLRRHEELERSPSATDMMASKNSLELKKKYLDYGGSTGSLVQKSASAADLDSRLRSVTDTISEAQKKLNPAPQPSVPMQVFLQNTANIFHPKPHQLPSVLPVKNDEHTPPVLNIEKEISPKELDDSEEPATPTNCEPASEAIAVDSTEVMPMISSDSGSSQTNENIADEATSSESDSEEPKAESNIDASSGFDTDSEPDSSEAPYEALNHYVTLPSVVVEEDEEPAVLVLQNEVAVPLSESDEESPAQPPHPQLAMQENFDLSPSSEKVDLPEKLSTVLTRALSKESVDSSKFALSEAEFSDWADSSLRGDLDAELNMNPEGVKQMATKEPTKIISSTETPSAKHNITLGTSNFDDIEYADNSEEQAVDLNGYTPLVEELPTPDKPDTPVAIESPEVPNFAFSRLRDSIAMSKDRQSPLFTPIKDDRVHKEIHRRMLEKKKYESSPNLLRKKEAISQERERQGDLVREMVFSRIQRTSPEKTRERRGSYGSMTPPGSSRASRSDSEPRSTISPDRRDIFATPHSSLRSVAEIPPPLSNEYVTPMSSNKKDAEMNNESALGAVKRELFISTPSIRPTDNEFKTPNLKEWQDANRQFDRQNSARMEARAKAQAKADQDLGLSPPDYIENLKDKLRRKPSIDDDSNEVLPVRNRSFSEPNVDAEKSWDLPSRPNAPVLIPSEVAGIPPAKPPRLMATPSNITPAKKVEPSRISDNASAVQTFNNSVLKNAKSLSHIVTPTVPVLQPPSPRTDVIGNMFVQQHNRPSSSSPTSPPQSPRSVDSSKSTSYLWAGLSPAESQAKLDADSAASASSPSTTNEHGVKVKKSKDRERRRSIIQTITGLFSSSKKEDAKESDSPSKKSSPTKFQLPKFSGKKDKANKDKLALDSSLEDGRLRSASSPVTPPNEDGKGGVKPRAASLLASPTSGSEATTPTSGFAVDQCDSSGTPSGQWSTFSSSTKRQSKQARQVARQTELKRLRMAQSIQRQLEEMEVKQKELEDQGVRLERTLRGEEGGVSGRDESALMQEWFQLVHEKNALSRDGEIASRRGQGGSHSVRDAGDRGAERLATEHAGRGPAKENEDESYGAFQAYSDQIPASEVSGCELWDTGEGQPDTVDSDLEIEEEFEHLFCDDHSNTPPRTDSIKDFLESDLVVLEPVENSIGFREKPQHPAKIAWSPSVEFEGQIVELKDLVSQEELLLWSSTSDNDIVNEQDLLEFDQLVQNLSDDGTTSLGSSLEEKHPNEVEFESQPIEIIDLNSQGEPEFWSGNDESMPNSDAERAVSSVGTDYEYFYEQRQTAAQIKPKKTSQILREKVEVFDQLDRKARKQVEAVEEENDWGTLGVKFENRGVVRDLVWMWEYNHLQQSGRRGVYPEMDDRPKRKEKKGDRSTYQNDLDANMQQEEQPQKTRKKRKKIKPNMELEKKICPSDPDGGWARWQIGILFWLTVFSFFILSTLPADIWPSFY</sequence>
<evidence type="ECO:0000256" key="16">
    <source>
        <dbReference type="PROSITE-ProRule" id="PRU00125"/>
    </source>
</evidence>
<dbReference type="EMBL" id="JAOYFB010000001">
    <property type="protein sequence ID" value="KAK4005213.1"/>
    <property type="molecule type" value="Genomic_DNA"/>
</dbReference>
<evidence type="ECO:0000256" key="18">
    <source>
        <dbReference type="SAM" id="MobiDB-lite"/>
    </source>
</evidence>
<dbReference type="CDD" id="cd22198">
    <property type="entry name" value="CH_MICAL_EHBP-like"/>
    <property type="match status" value="1"/>
</dbReference>
<dbReference type="PROSITE" id="PS51848">
    <property type="entry name" value="BMERB"/>
    <property type="match status" value="1"/>
</dbReference>
<evidence type="ECO:0000256" key="2">
    <source>
        <dbReference type="ARBA" id="ARBA00004496"/>
    </source>
</evidence>
<evidence type="ECO:0000256" key="17">
    <source>
        <dbReference type="SAM" id="Coils"/>
    </source>
</evidence>
<name>A0ABQ9YX40_9CRUS</name>
<feature type="domain" description="BMERB" evidence="22">
    <location>
        <begin position="2424"/>
        <end position="2493"/>
    </location>
</feature>
<evidence type="ECO:0000256" key="4">
    <source>
        <dbReference type="ARBA" id="ARBA00012709"/>
    </source>
</evidence>
<feature type="compositionally biased region" description="Polar residues" evidence="18">
    <location>
        <begin position="2375"/>
        <end position="2388"/>
    </location>
</feature>
<gene>
    <name evidence="23" type="ORF">OUZ56_006930</name>
</gene>
<dbReference type="PROSITE" id="PS50023">
    <property type="entry name" value="LIM_DOMAIN_2"/>
    <property type="match status" value="1"/>
</dbReference>
<feature type="domain" description="LIM zinc-binding" evidence="21">
    <location>
        <begin position="1008"/>
        <end position="1073"/>
    </location>
</feature>
<dbReference type="InterPro" id="IPR057494">
    <property type="entry name" value="Rossman_Mical"/>
</dbReference>
<keyword evidence="19" id="KW-0812">Transmembrane</keyword>
<feature type="region of interest" description="Disordered" evidence="18">
    <location>
        <begin position="1894"/>
        <end position="2009"/>
    </location>
</feature>
<evidence type="ECO:0000256" key="8">
    <source>
        <dbReference type="ARBA" id="ARBA00022827"/>
    </source>
</evidence>
<feature type="compositionally biased region" description="Basic and acidic residues" evidence="18">
    <location>
        <begin position="1134"/>
        <end position="1146"/>
    </location>
</feature>
<feature type="compositionally biased region" description="Basic and acidic residues" evidence="18">
    <location>
        <begin position="2508"/>
        <end position="2532"/>
    </location>
</feature>
<dbReference type="SMART" id="SM00132">
    <property type="entry name" value="LIM"/>
    <property type="match status" value="1"/>
</dbReference>
<keyword evidence="13 16" id="KW-0440">LIM domain</keyword>
<dbReference type="SUPFAM" id="SSF57716">
    <property type="entry name" value="Glucocorticoid receptor-like (DNA-binding domain)"/>
    <property type="match status" value="1"/>
</dbReference>
<dbReference type="PROSITE" id="PS00478">
    <property type="entry name" value="LIM_DOMAIN_1"/>
    <property type="match status" value="1"/>
</dbReference>
<keyword evidence="7 16" id="KW-0479">Metal-binding</keyword>
<dbReference type="InterPro" id="IPR002938">
    <property type="entry name" value="FAD-bd"/>
</dbReference>
<comment type="caution">
    <text evidence="23">The sequence shown here is derived from an EMBL/GenBank/DDBJ whole genome shotgun (WGS) entry which is preliminary data.</text>
</comment>
<feature type="compositionally biased region" description="Polar residues" evidence="18">
    <location>
        <begin position="1405"/>
        <end position="1414"/>
    </location>
</feature>
<evidence type="ECO:0000256" key="6">
    <source>
        <dbReference type="ARBA" id="ARBA00022630"/>
    </source>
</evidence>
<dbReference type="SMART" id="SM00033">
    <property type="entry name" value="CH"/>
    <property type="match status" value="1"/>
</dbReference>
<keyword evidence="5" id="KW-0963">Cytoplasm</keyword>
<feature type="region of interest" description="Disordered" evidence="18">
    <location>
        <begin position="1692"/>
        <end position="1725"/>
    </location>
</feature>
<dbReference type="Pfam" id="PF12130">
    <property type="entry name" value="bMERB_dom"/>
    <property type="match status" value="1"/>
</dbReference>